<keyword evidence="2" id="KW-1185">Reference proteome</keyword>
<dbReference type="Proteomes" id="UP000004980">
    <property type="component" value="Unassembled WGS sequence"/>
</dbReference>
<accession>A0ABP2PMJ5</accession>
<comment type="caution">
    <text evidence="1">The sequence shown here is derived from an EMBL/GenBank/DDBJ whole genome shotgun (WGS) entry which is preliminary data.</text>
</comment>
<name>A0ABP2PMJ5_9BURK</name>
<protein>
    <submittedName>
        <fullName evidence="1">Uncharacterized protein</fullName>
    </submittedName>
</protein>
<dbReference type="EMBL" id="AKAU01000110">
    <property type="protein sequence ID" value="EIM98719.1"/>
    <property type="molecule type" value="Genomic_DNA"/>
</dbReference>
<organism evidence="1 2">
    <name type="scientific">Paraburkholderia hospita</name>
    <dbReference type="NCBI Taxonomy" id="169430"/>
    <lineage>
        <taxon>Bacteria</taxon>
        <taxon>Pseudomonadati</taxon>
        <taxon>Pseudomonadota</taxon>
        <taxon>Betaproteobacteria</taxon>
        <taxon>Burkholderiales</taxon>
        <taxon>Burkholderiaceae</taxon>
        <taxon>Paraburkholderia</taxon>
    </lineage>
</organism>
<evidence type="ECO:0000313" key="2">
    <source>
        <dbReference type="Proteomes" id="UP000004980"/>
    </source>
</evidence>
<sequence>MTHAGNPQEAIVKRAVEYEGWLIKASPTIIAKQRLFSSGVAISRGDERFFFHDLGNRVYRAQAYERGIEWAKQWIDNNCRYGGSHLTQEYE</sequence>
<reference evidence="1 2" key="1">
    <citation type="journal article" date="2012" name="J. Bacteriol.">
        <title>Draft Genome Sequence of the Soil Bacterium Burkholderia terrae Strain BS001, Which Interacts with Fungal Surface Structures.</title>
        <authorList>
            <person name="Nazir R."/>
            <person name="Hansen M.A."/>
            <person name="Sorensen S."/>
            <person name="van Elsas J.D."/>
        </authorList>
    </citation>
    <scope>NUCLEOTIDE SEQUENCE [LARGE SCALE GENOMIC DNA]</scope>
    <source>
        <strain evidence="1 2">BS001</strain>
    </source>
</reference>
<evidence type="ECO:0000313" key="1">
    <source>
        <dbReference type="EMBL" id="EIM98719.1"/>
    </source>
</evidence>
<proteinExistence type="predicted"/>
<gene>
    <name evidence="1" type="ORF">WQE_22688</name>
</gene>